<keyword evidence="2" id="KW-1185">Reference proteome</keyword>
<protein>
    <submittedName>
        <fullName evidence="1">Uncharacterized protein</fullName>
    </submittedName>
</protein>
<organism evidence="1 2">
    <name type="scientific">Avena sativa</name>
    <name type="common">Oat</name>
    <dbReference type="NCBI Taxonomy" id="4498"/>
    <lineage>
        <taxon>Eukaryota</taxon>
        <taxon>Viridiplantae</taxon>
        <taxon>Streptophyta</taxon>
        <taxon>Embryophyta</taxon>
        <taxon>Tracheophyta</taxon>
        <taxon>Spermatophyta</taxon>
        <taxon>Magnoliopsida</taxon>
        <taxon>Liliopsida</taxon>
        <taxon>Poales</taxon>
        <taxon>Poaceae</taxon>
        <taxon>BOP clade</taxon>
        <taxon>Pooideae</taxon>
        <taxon>Poodae</taxon>
        <taxon>Poeae</taxon>
        <taxon>Poeae Chloroplast Group 1 (Aveneae type)</taxon>
        <taxon>Aveninae</taxon>
        <taxon>Avena</taxon>
    </lineage>
</organism>
<accession>A0ACD5WWZ6</accession>
<dbReference type="EnsemblPlants" id="AVESA.00010b.r2.4CG1323220.1">
    <property type="protein sequence ID" value="AVESA.00010b.r2.4CG1323220.1.CDS"/>
    <property type="gene ID" value="AVESA.00010b.r2.4CG1323220"/>
</dbReference>
<sequence>MDDIAALMRREKILNRARNTISAIYMVGIPVMFLAVCIFAGDPNDLAEFSINLAALEGLNGTAVGRTTVSPAFNLTVRVENPCLQPWCFNGGEVLVSYAGVALAWGPVPALCVRRSAAAELTVLPWGRDVGLSEDLRQRLLSEWPMGTAQVLVEMKIFHPINWMHSSKLSYIGTSLYNFKFMLGDGIARGKE</sequence>
<dbReference type="Proteomes" id="UP001732700">
    <property type="component" value="Chromosome 4C"/>
</dbReference>
<reference evidence="1" key="1">
    <citation type="submission" date="2021-05" db="EMBL/GenBank/DDBJ databases">
        <authorList>
            <person name="Scholz U."/>
            <person name="Mascher M."/>
            <person name="Fiebig A."/>
        </authorList>
    </citation>
    <scope>NUCLEOTIDE SEQUENCE [LARGE SCALE GENOMIC DNA]</scope>
</reference>
<reference evidence="1" key="2">
    <citation type="submission" date="2025-09" db="UniProtKB">
        <authorList>
            <consortium name="EnsemblPlants"/>
        </authorList>
    </citation>
    <scope>IDENTIFICATION</scope>
</reference>
<evidence type="ECO:0000313" key="1">
    <source>
        <dbReference type="EnsemblPlants" id="AVESA.00010b.r2.4CG1323220.1.CDS"/>
    </source>
</evidence>
<name>A0ACD5WWZ6_AVESA</name>
<evidence type="ECO:0000313" key="2">
    <source>
        <dbReference type="Proteomes" id="UP001732700"/>
    </source>
</evidence>
<proteinExistence type="predicted"/>